<keyword evidence="7" id="KW-0411">Iron-sulfur</keyword>
<dbReference type="GO" id="GO:0051539">
    <property type="term" value="F:4 iron, 4 sulfur cluster binding"/>
    <property type="evidence" value="ECO:0007669"/>
    <property type="project" value="UniProtKB-KW"/>
</dbReference>
<keyword evidence="6" id="KW-0408">Iron</keyword>
<protein>
    <submittedName>
        <fullName evidence="10">Radical SAM domain protein</fullName>
    </submittedName>
</protein>
<dbReference type="Pfam" id="PF04055">
    <property type="entry name" value="Radical_SAM"/>
    <property type="match status" value="1"/>
</dbReference>
<evidence type="ECO:0000256" key="3">
    <source>
        <dbReference type="ARBA" id="ARBA00022679"/>
    </source>
</evidence>
<dbReference type="InterPro" id="IPR006638">
    <property type="entry name" value="Elp3/MiaA/NifB-like_rSAM"/>
</dbReference>
<dbReference type="SFLD" id="SFLDG01082">
    <property type="entry name" value="B12-binding_domain_containing"/>
    <property type="match status" value="1"/>
</dbReference>
<evidence type="ECO:0000256" key="7">
    <source>
        <dbReference type="ARBA" id="ARBA00023014"/>
    </source>
</evidence>
<dbReference type="SFLD" id="SFLDG01123">
    <property type="entry name" value="methyltransferase_(Class_B)"/>
    <property type="match status" value="1"/>
</dbReference>
<dbReference type="HOGENOM" id="CLU_021572_5_1_0"/>
<dbReference type="PANTHER" id="PTHR43409:SF7">
    <property type="entry name" value="BLL1977 PROTEIN"/>
    <property type="match status" value="1"/>
</dbReference>
<evidence type="ECO:0000313" key="10">
    <source>
        <dbReference type="EMBL" id="GAK58293.1"/>
    </source>
</evidence>
<keyword evidence="11" id="KW-1185">Reference proteome</keyword>
<name>A0A081C138_VECG1</name>
<dbReference type="PANTHER" id="PTHR43409">
    <property type="entry name" value="ANAEROBIC MAGNESIUM-PROTOPORPHYRIN IX MONOMETHYL ESTER CYCLASE-RELATED"/>
    <property type="match status" value="1"/>
</dbReference>
<organism evidence="10 11">
    <name type="scientific">Vecturithrix granuli</name>
    <dbReference type="NCBI Taxonomy" id="1499967"/>
    <lineage>
        <taxon>Bacteria</taxon>
        <taxon>Candidatus Moduliflexota</taxon>
        <taxon>Candidatus Vecturitrichia</taxon>
        <taxon>Candidatus Vecturitrichales</taxon>
        <taxon>Candidatus Vecturitrichaceae</taxon>
        <taxon>Candidatus Vecturithrix</taxon>
    </lineage>
</organism>
<evidence type="ECO:0000259" key="8">
    <source>
        <dbReference type="PROSITE" id="PS51332"/>
    </source>
</evidence>
<evidence type="ECO:0000256" key="2">
    <source>
        <dbReference type="ARBA" id="ARBA00022603"/>
    </source>
</evidence>
<accession>A0A081C138</accession>
<dbReference type="Gene3D" id="3.80.30.20">
    <property type="entry name" value="tm_1862 like domain"/>
    <property type="match status" value="1"/>
</dbReference>
<keyword evidence="3" id="KW-0808">Transferase</keyword>
<dbReference type="GO" id="GO:0031419">
    <property type="term" value="F:cobalamin binding"/>
    <property type="evidence" value="ECO:0007669"/>
    <property type="project" value="InterPro"/>
</dbReference>
<dbReference type="InterPro" id="IPR058240">
    <property type="entry name" value="rSAM_sf"/>
</dbReference>
<keyword evidence="5" id="KW-0479">Metal-binding</keyword>
<evidence type="ECO:0000256" key="4">
    <source>
        <dbReference type="ARBA" id="ARBA00022691"/>
    </source>
</evidence>
<dbReference type="GO" id="GO:0003824">
    <property type="term" value="F:catalytic activity"/>
    <property type="evidence" value="ECO:0007669"/>
    <property type="project" value="InterPro"/>
</dbReference>
<dbReference type="InterPro" id="IPR007197">
    <property type="entry name" value="rSAM"/>
</dbReference>
<dbReference type="PROSITE" id="PS51918">
    <property type="entry name" value="RADICAL_SAM"/>
    <property type="match status" value="1"/>
</dbReference>
<dbReference type="Proteomes" id="UP000030661">
    <property type="component" value="Unassembled WGS sequence"/>
</dbReference>
<gene>
    <name evidence="10" type="ORF">U27_05266</name>
</gene>
<dbReference type="PROSITE" id="PS51332">
    <property type="entry name" value="B12_BINDING"/>
    <property type="match status" value="1"/>
</dbReference>
<evidence type="ECO:0000256" key="1">
    <source>
        <dbReference type="ARBA" id="ARBA00001966"/>
    </source>
</evidence>
<reference evidence="10 11" key="1">
    <citation type="journal article" date="2015" name="PeerJ">
        <title>First genomic representation of candidate bacterial phylum KSB3 points to enhanced environmental sensing as a trigger of wastewater bulking.</title>
        <authorList>
            <person name="Sekiguchi Y."/>
            <person name="Ohashi A."/>
            <person name="Parks D.H."/>
            <person name="Yamauchi T."/>
            <person name="Tyson G.W."/>
            <person name="Hugenholtz P."/>
        </authorList>
    </citation>
    <scope>NUCLEOTIDE SEQUENCE [LARGE SCALE GENOMIC DNA]</scope>
</reference>
<dbReference type="GO" id="GO:0005829">
    <property type="term" value="C:cytosol"/>
    <property type="evidence" value="ECO:0007669"/>
    <property type="project" value="TreeGrafter"/>
</dbReference>
<dbReference type="STRING" id="1499967.U27_05266"/>
<keyword evidence="4" id="KW-0949">S-adenosyl-L-methionine</keyword>
<keyword evidence="2" id="KW-0489">Methyltransferase</keyword>
<dbReference type="InterPro" id="IPR006158">
    <property type="entry name" value="Cobalamin-bd"/>
</dbReference>
<dbReference type="CDD" id="cd01335">
    <property type="entry name" value="Radical_SAM"/>
    <property type="match status" value="1"/>
</dbReference>
<sequence length="443" mass="50656">MKLTFIYPAVGKKPGQKYIHTWKMEPLPIATLSALTPPDMEREFFDDRLELINYDTHTDLVAITVETYTARRAYRIAERFRARGIPVVLGGYHPTALPEEAAAYADAVVIGNAEGVWHHLLHDAQQGTLQPYYPGKPGYTVLPDRKIFHGKKYLPLGLVETGRGCVYDCEFCAITSYYDAKYHRRSVADVVEDIKCSGKRYFFLVDDNIIANPRYALDLCHAIEPLGIHWASQGTLTVAQHPELLRWLKKSGCDMLLIGFESLEQQNLEQMHKAWAAKLGNMDELVQRIHAAGIHIYATFVFGFDYDTPASFDKALEFSMKHKFFFAAFNHLLPLPGTALYERLKQEGRLLSPHWWLESDYTYGTIPFRPKNMSPAELSERCAAARREFFNFSSIFRRGTALFGRKATSLFFLSYWLQNLNLQREVDQKLGLLLGEGLEELPK</sequence>
<dbReference type="InterPro" id="IPR051198">
    <property type="entry name" value="BchE-like"/>
</dbReference>
<dbReference type="Pfam" id="PF02310">
    <property type="entry name" value="B12-binding"/>
    <property type="match status" value="1"/>
</dbReference>
<evidence type="ECO:0000259" key="9">
    <source>
        <dbReference type="PROSITE" id="PS51918"/>
    </source>
</evidence>
<comment type="cofactor">
    <cofactor evidence="1">
        <name>[4Fe-4S] cluster</name>
        <dbReference type="ChEBI" id="CHEBI:49883"/>
    </cofactor>
</comment>
<dbReference type="Gene3D" id="3.40.50.280">
    <property type="entry name" value="Cobalamin-binding domain"/>
    <property type="match status" value="1"/>
</dbReference>
<dbReference type="SFLD" id="SFLDS00029">
    <property type="entry name" value="Radical_SAM"/>
    <property type="match status" value="1"/>
</dbReference>
<dbReference type="GO" id="GO:0046872">
    <property type="term" value="F:metal ion binding"/>
    <property type="evidence" value="ECO:0007669"/>
    <property type="project" value="UniProtKB-KW"/>
</dbReference>
<proteinExistence type="predicted"/>
<dbReference type="InterPro" id="IPR023404">
    <property type="entry name" value="rSAM_horseshoe"/>
</dbReference>
<dbReference type="AlphaFoldDB" id="A0A081C138"/>
<dbReference type="SMART" id="SM00729">
    <property type="entry name" value="Elp3"/>
    <property type="match status" value="1"/>
</dbReference>
<evidence type="ECO:0000313" key="11">
    <source>
        <dbReference type="Proteomes" id="UP000030661"/>
    </source>
</evidence>
<dbReference type="eggNOG" id="COG1032">
    <property type="taxonomic scope" value="Bacteria"/>
</dbReference>
<evidence type="ECO:0000256" key="5">
    <source>
        <dbReference type="ARBA" id="ARBA00022723"/>
    </source>
</evidence>
<feature type="domain" description="B12-binding" evidence="8">
    <location>
        <begin position="59"/>
        <end position="131"/>
    </location>
</feature>
<evidence type="ECO:0000256" key="6">
    <source>
        <dbReference type="ARBA" id="ARBA00023004"/>
    </source>
</evidence>
<dbReference type="EMBL" id="DF820467">
    <property type="protein sequence ID" value="GAK58293.1"/>
    <property type="molecule type" value="Genomic_DNA"/>
</dbReference>
<dbReference type="InterPro" id="IPR034466">
    <property type="entry name" value="Methyltransferase_Class_B"/>
</dbReference>
<dbReference type="SUPFAM" id="SSF102114">
    <property type="entry name" value="Radical SAM enzymes"/>
    <property type="match status" value="1"/>
</dbReference>
<feature type="domain" description="Radical SAM core" evidence="9">
    <location>
        <begin position="151"/>
        <end position="369"/>
    </location>
</feature>